<sequence>MQEIQAALNEERKKREAFYNDITDEFKPGRRALEFINGDVVMHWPVKKMHNEVTGFLYQLFNTYMSVSTSLALLALRRS</sequence>
<dbReference type="Proteomes" id="UP001597469">
    <property type="component" value="Unassembled WGS sequence"/>
</dbReference>
<gene>
    <name evidence="1" type="ORF">ACFSUS_08550</name>
</gene>
<name>A0ABW5M0W8_9BACT</name>
<evidence type="ECO:0000313" key="2">
    <source>
        <dbReference type="Proteomes" id="UP001597469"/>
    </source>
</evidence>
<dbReference type="EMBL" id="JBHULN010000004">
    <property type="protein sequence ID" value="MFD2570678.1"/>
    <property type="molecule type" value="Genomic_DNA"/>
</dbReference>
<accession>A0ABW5M0W8</accession>
<keyword evidence="2" id="KW-1185">Reference proteome</keyword>
<dbReference type="RefSeq" id="WP_381521560.1">
    <property type="nucleotide sequence ID" value="NZ_JBHULN010000004.1"/>
</dbReference>
<evidence type="ECO:0000313" key="1">
    <source>
        <dbReference type="EMBL" id="MFD2570678.1"/>
    </source>
</evidence>
<comment type="caution">
    <text evidence="1">The sequence shown here is derived from an EMBL/GenBank/DDBJ whole genome shotgun (WGS) entry which is preliminary data.</text>
</comment>
<proteinExistence type="predicted"/>
<protein>
    <recommendedName>
        <fullName evidence="3">Uma2 family endonuclease</fullName>
    </recommendedName>
</protein>
<organism evidence="1 2">
    <name type="scientific">Spirosoma soli</name>
    <dbReference type="NCBI Taxonomy" id="1770529"/>
    <lineage>
        <taxon>Bacteria</taxon>
        <taxon>Pseudomonadati</taxon>
        <taxon>Bacteroidota</taxon>
        <taxon>Cytophagia</taxon>
        <taxon>Cytophagales</taxon>
        <taxon>Cytophagaceae</taxon>
        <taxon>Spirosoma</taxon>
    </lineage>
</organism>
<evidence type="ECO:0008006" key="3">
    <source>
        <dbReference type="Google" id="ProtNLM"/>
    </source>
</evidence>
<reference evidence="2" key="1">
    <citation type="journal article" date="2019" name="Int. J. Syst. Evol. Microbiol.">
        <title>The Global Catalogue of Microorganisms (GCM) 10K type strain sequencing project: providing services to taxonomists for standard genome sequencing and annotation.</title>
        <authorList>
            <consortium name="The Broad Institute Genomics Platform"/>
            <consortium name="The Broad Institute Genome Sequencing Center for Infectious Disease"/>
            <person name="Wu L."/>
            <person name="Ma J."/>
        </authorList>
    </citation>
    <scope>NUCLEOTIDE SEQUENCE [LARGE SCALE GENOMIC DNA]</scope>
    <source>
        <strain evidence="2">KCTC 42805</strain>
    </source>
</reference>